<keyword evidence="2" id="KW-1185">Reference proteome</keyword>
<accession>A0A564Y9M9</accession>
<reference evidence="1 2" key="1">
    <citation type="submission" date="2019-07" db="EMBL/GenBank/DDBJ databases">
        <authorList>
            <person name="Jastrzebski P J."/>
            <person name="Paukszto L."/>
            <person name="Jastrzebski P J."/>
        </authorList>
    </citation>
    <scope>NUCLEOTIDE SEQUENCE [LARGE SCALE GENOMIC DNA]</scope>
    <source>
        <strain evidence="1 2">WMS-il1</strain>
    </source>
</reference>
<dbReference type="Proteomes" id="UP000321570">
    <property type="component" value="Unassembled WGS sequence"/>
</dbReference>
<protein>
    <submittedName>
        <fullName evidence="1">Uncharacterized protein</fullName>
    </submittedName>
</protein>
<dbReference type="AlphaFoldDB" id="A0A564Y9M9"/>
<dbReference type="EMBL" id="CABIJS010000111">
    <property type="protein sequence ID" value="VUZ43234.1"/>
    <property type="molecule type" value="Genomic_DNA"/>
</dbReference>
<evidence type="ECO:0000313" key="1">
    <source>
        <dbReference type="EMBL" id="VUZ43234.1"/>
    </source>
</evidence>
<proteinExistence type="predicted"/>
<gene>
    <name evidence="1" type="ORF">WMSIL1_LOCUS3834</name>
</gene>
<name>A0A564Y9M9_HYMDI</name>
<organism evidence="1 2">
    <name type="scientific">Hymenolepis diminuta</name>
    <name type="common">Rat tapeworm</name>
    <dbReference type="NCBI Taxonomy" id="6216"/>
    <lineage>
        <taxon>Eukaryota</taxon>
        <taxon>Metazoa</taxon>
        <taxon>Spiralia</taxon>
        <taxon>Lophotrochozoa</taxon>
        <taxon>Platyhelminthes</taxon>
        <taxon>Cestoda</taxon>
        <taxon>Eucestoda</taxon>
        <taxon>Cyclophyllidea</taxon>
        <taxon>Hymenolepididae</taxon>
        <taxon>Hymenolepis</taxon>
    </lineage>
</organism>
<sequence length="155" mass="17456">MHTPDKVAKNIKSKIEIVNGGFNSVVIEFYSFLVLRVIISPHCSDFLIGSAWTDVRTPVPMFSRTFTQVTHIKLPLFSTQKRTHACQSPAFALPVRLLSSSTRSPLYLALTRFNPRCGLLEYIWSNQILVFCSTIVVSSYLNSYELVTVIPVVIC</sequence>
<evidence type="ECO:0000313" key="2">
    <source>
        <dbReference type="Proteomes" id="UP000321570"/>
    </source>
</evidence>